<keyword evidence="1" id="KW-0812">Transmembrane</keyword>
<proteinExistence type="predicted"/>
<keyword evidence="1" id="KW-0472">Membrane</keyword>
<keyword evidence="3" id="KW-1185">Reference proteome</keyword>
<dbReference type="GeneID" id="98176335"/>
<evidence type="ECO:0000313" key="2">
    <source>
        <dbReference type="EMBL" id="GAB1315382.1"/>
    </source>
</evidence>
<dbReference type="RefSeq" id="XP_070917113.1">
    <property type="nucleotide sequence ID" value="XM_071061012.1"/>
</dbReference>
<accession>A0ABQ0GC85</accession>
<dbReference type="EMBL" id="BAAFSV010000003">
    <property type="protein sequence ID" value="GAB1315382.1"/>
    <property type="molecule type" value="Genomic_DNA"/>
</dbReference>
<sequence>MATPMPEWQPKYSYSPLSEPAVAFASHQSVPELVNEDNTTKEIRSVLLTPDGKRPVPLAASASRDEPNPRKTAVRILSILVGVLTVAVVGLAVATGVIAKRAGDAESLNVQLGLAETCPLPTTTTTIATATVTAMVFPPTGQNSPITVPVDPITTGCAAKDEKISGTTYTTELYGKITFARYCNLETRYFPFYALAAASFEACLDACAAYLYCCGLHAAGRRRA</sequence>
<name>A0ABQ0GC85_9PEZI</name>
<protein>
    <submittedName>
        <fullName evidence="2">Uncharacterized protein</fullName>
    </submittedName>
</protein>
<feature type="transmembrane region" description="Helical" evidence="1">
    <location>
        <begin position="76"/>
        <end position="99"/>
    </location>
</feature>
<evidence type="ECO:0000256" key="1">
    <source>
        <dbReference type="SAM" id="Phobius"/>
    </source>
</evidence>
<reference evidence="2 3" key="1">
    <citation type="submission" date="2024-09" db="EMBL/GenBank/DDBJ databases">
        <title>Itraconazole resistance in Madurella fahalii resulting from another homologue of gene encoding cytochrome P450 14-alpha sterol demethylase (CYP51).</title>
        <authorList>
            <person name="Yoshioka I."/>
            <person name="Fahal A.H."/>
            <person name="Kaneko S."/>
            <person name="Yaguchi T."/>
        </authorList>
    </citation>
    <scope>NUCLEOTIDE SEQUENCE [LARGE SCALE GENOMIC DNA]</scope>
    <source>
        <strain evidence="2 3">IFM 68171</strain>
    </source>
</reference>
<gene>
    <name evidence="2" type="ORF">MFIFM68171_05592</name>
</gene>
<organism evidence="2 3">
    <name type="scientific">Madurella fahalii</name>
    <dbReference type="NCBI Taxonomy" id="1157608"/>
    <lineage>
        <taxon>Eukaryota</taxon>
        <taxon>Fungi</taxon>
        <taxon>Dikarya</taxon>
        <taxon>Ascomycota</taxon>
        <taxon>Pezizomycotina</taxon>
        <taxon>Sordariomycetes</taxon>
        <taxon>Sordariomycetidae</taxon>
        <taxon>Sordariales</taxon>
        <taxon>Sordariales incertae sedis</taxon>
        <taxon>Madurella</taxon>
    </lineage>
</organism>
<evidence type="ECO:0000313" key="3">
    <source>
        <dbReference type="Proteomes" id="UP001628179"/>
    </source>
</evidence>
<comment type="caution">
    <text evidence="2">The sequence shown here is derived from an EMBL/GenBank/DDBJ whole genome shotgun (WGS) entry which is preliminary data.</text>
</comment>
<keyword evidence="1" id="KW-1133">Transmembrane helix</keyword>
<dbReference type="Proteomes" id="UP001628179">
    <property type="component" value="Unassembled WGS sequence"/>
</dbReference>